<protein>
    <submittedName>
        <fullName evidence="1">Uncharacterized protein</fullName>
    </submittedName>
</protein>
<sequence>MNGVDGDDFFEDDEPLIKVQEAFERGEKRVTIPPAINNGHTQYFVRPLVGLAPRVQESLSDSRVAGTRAQH</sequence>
<comment type="caution">
    <text evidence="1">The sequence shown here is derived from an EMBL/GenBank/DDBJ whole genome shotgun (WGS) entry which is preliminary data.</text>
</comment>
<dbReference type="Proteomes" id="UP001500655">
    <property type="component" value="Unassembled WGS sequence"/>
</dbReference>
<keyword evidence="2" id="KW-1185">Reference proteome</keyword>
<organism evidence="1 2">
    <name type="scientific">Luedemannella helvata</name>
    <dbReference type="NCBI Taxonomy" id="349315"/>
    <lineage>
        <taxon>Bacteria</taxon>
        <taxon>Bacillati</taxon>
        <taxon>Actinomycetota</taxon>
        <taxon>Actinomycetes</taxon>
        <taxon>Micromonosporales</taxon>
        <taxon>Micromonosporaceae</taxon>
        <taxon>Luedemannella</taxon>
    </lineage>
</organism>
<dbReference type="EMBL" id="BAAALS010000011">
    <property type="protein sequence ID" value="GAA1754447.1"/>
    <property type="molecule type" value="Genomic_DNA"/>
</dbReference>
<reference evidence="2" key="1">
    <citation type="journal article" date="2019" name="Int. J. Syst. Evol. Microbiol.">
        <title>The Global Catalogue of Microorganisms (GCM) 10K type strain sequencing project: providing services to taxonomists for standard genome sequencing and annotation.</title>
        <authorList>
            <consortium name="The Broad Institute Genomics Platform"/>
            <consortium name="The Broad Institute Genome Sequencing Center for Infectious Disease"/>
            <person name="Wu L."/>
            <person name="Ma J."/>
        </authorList>
    </citation>
    <scope>NUCLEOTIDE SEQUENCE [LARGE SCALE GENOMIC DNA]</scope>
    <source>
        <strain evidence="2">JCM 13249</strain>
    </source>
</reference>
<evidence type="ECO:0000313" key="1">
    <source>
        <dbReference type="EMBL" id="GAA1754447.1"/>
    </source>
</evidence>
<proteinExistence type="predicted"/>
<evidence type="ECO:0000313" key="2">
    <source>
        <dbReference type="Proteomes" id="UP001500655"/>
    </source>
</evidence>
<accession>A0ABP4WH43</accession>
<name>A0ABP4WH43_9ACTN</name>
<gene>
    <name evidence="1" type="ORF">GCM10009681_27030</name>
</gene>